<evidence type="ECO:0000259" key="10">
    <source>
        <dbReference type="Pfam" id="PF04136"/>
    </source>
</evidence>
<dbReference type="GO" id="GO:0006891">
    <property type="term" value="P:intra-Golgi vesicle-mediated transport"/>
    <property type="evidence" value="ECO:0007669"/>
    <property type="project" value="TreeGrafter"/>
</dbReference>
<dbReference type="InterPro" id="IPR016024">
    <property type="entry name" value="ARM-type_fold"/>
</dbReference>
<dbReference type="GO" id="GO:0000139">
    <property type="term" value="C:Golgi membrane"/>
    <property type="evidence" value="ECO:0007669"/>
    <property type="project" value="UniProtKB-SubCell"/>
</dbReference>
<evidence type="ECO:0000256" key="3">
    <source>
        <dbReference type="ARBA" id="ARBA00020976"/>
    </source>
</evidence>
<keyword evidence="4" id="KW-0813">Transport</keyword>
<dbReference type="PANTHER" id="PTHR13302:SF8">
    <property type="entry name" value="CONSERVED OLIGOMERIC GOLGI COMPLEX SUBUNIT 3"/>
    <property type="match status" value="1"/>
</dbReference>
<proteinExistence type="inferred from homology"/>
<dbReference type="Pfam" id="PF04136">
    <property type="entry name" value="COG3_N"/>
    <property type="match status" value="1"/>
</dbReference>
<evidence type="ECO:0000256" key="8">
    <source>
        <dbReference type="ARBA" id="ARBA00031339"/>
    </source>
</evidence>
<keyword evidence="13" id="KW-1185">Reference proteome</keyword>
<evidence type="ECO:0000256" key="5">
    <source>
        <dbReference type="ARBA" id="ARBA00022927"/>
    </source>
</evidence>
<dbReference type="STRING" id="282301.A0A267DNE6"/>
<dbReference type="InterPro" id="IPR048320">
    <property type="entry name" value="COG3_N"/>
</dbReference>
<dbReference type="Proteomes" id="UP000215902">
    <property type="component" value="Unassembled WGS sequence"/>
</dbReference>
<comment type="similarity">
    <text evidence="2">Belongs to the COG3 family.</text>
</comment>
<reference evidence="12 13" key="1">
    <citation type="submission" date="2017-06" db="EMBL/GenBank/DDBJ databases">
        <title>A platform for efficient transgenesis in Macrostomum lignano, a flatworm model organism for stem cell research.</title>
        <authorList>
            <person name="Berezikov E."/>
        </authorList>
    </citation>
    <scope>NUCLEOTIDE SEQUENCE [LARGE SCALE GENOMIC DNA]</scope>
    <source>
        <strain evidence="12">DV1</strain>
        <tissue evidence="12">Whole organism</tissue>
    </source>
</reference>
<dbReference type="GO" id="GO:0017119">
    <property type="term" value="C:Golgi transport complex"/>
    <property type="evidence" value="ECO:0007669"/>
    <property type="project" value="TreeGrafter"/>
</dbReference>
<evidence type="ECO:0000259" key="11">
    <source>
        <dbReference type="Pfam" id="PF20671"/>
    </source>
</evidence>
<name>A0A267DNE6_9PLAT</name>
<comment type="subcellular location">
    <subcellularLocation>
        <location evidence="1">Golgi apparatus membrane</location>
        <topology evidence="1">Peripheral membrane protein</topology>
    </subcellularLocation>
</comment>
<accession>A0A267DNE6</accession>
<dbReference type="InterPro" id="IPR007265">
    <property type="entry name" value="COG_su3"/>
</dbReference>
<evidence type="ECO:0000256" key="2">
    <source>
        <dbReference type="ARBA" id="ARBA00009936"/>
    </source>
</evidence>
<keyword evidence="5" id="KW-0653">Protein transport</keyword>
<dbReference type="AlphaFoldDB" id="A0A267DNE6"/>
<keyword evidence="7" id="KW-0472">Membrane</keyword>
<dbReference type="InterPro" id="IPR048685">
    <property type="entry name" value="COG3_C"/>
</dbReference>
<comment type="caution">
    <text evidence="12">The sequence shown here is derived from an EMBL/GenBank/DDBJ whole genome shotgun (WGS) entry which is preliminary data.</text>
</comment>
<feature type="domain" description="Conserved oligomeric Golgi complex subunit 3 N-terminal" evidence="10">
    <location>
        <begin position="86"/>
        <end position="228"/>
    </location>
</feature>
<keyword evidence="6" id="KW-0333">Golgi apparatus</keyword>
<evidence type="ECO:0000313" key="13">
    <source>
        <dbReference type="Proteomes" id="UP000215902"/>
    </source>
</evidence>
<organism evidence="12 13">
    <name type="scientific">Macrostomum lignano</name>
    <dbReference type="NCBI Taxonomy" id="282301"/>
    <lineage>
        <taxon>Eukaryota</taxon>
        <taxon>Metazoa</taxon>
        <taxon>Spiralia</taxon>
        <taxon>Lophotrochozoa</taxon>
        <taxon>Platyhelminthes</taxon>
        <taxon>Rhabditophora</taxon>
        <taxon>Macrostomorpha</taxon>
        <taxon>Macrostomida</taxon>
        <taxon>Macrostomidae</taxon>
        <taxon>Macrostomum</taxon>
    </lineage>
</organism>
<gene>
    <name evidence="12" type="ORF">BOX15_Mlig003020g1</name>
</gene>
<dbReference type="SUPFAM" id="SSF48371">
    <property type="entry name" value="ARM repeat"/>
    <property type="match status" value="1"/>
</dbReference>
<dbReference type="Pfam" id="PF20671">
    <property type="entry name" value="COG3_C"/>
    <property type="match status" value="1"/>
</dbReference>
<dbReference type="EMBL" id="NIVC01003694">
    <property type="protein sequence ID" value="PAA50207.1"/>
    <property type="molecule type" value="Genomic_DNA"/>
</dbReference>
<evidence type="ECO:0000256" key="4">
    <source>
        <dbReference type="ARBA" id="ARBA00022448"/>
    </source>
</evidence>
<dbReference type="OrthoDB" id="296793at2759"/>
<evidence type="ECO:0000256" key="1">
    <source>
        <dbReference type="ARBA" id="ARBA00004395"/>
    </source>
</evidence>
<evidence type="ECO:0000256" key="7">
    <source>
        <dbReference type="ARBA" id="ARBA00023136"/>
    </source>
</evidence>
<evidence type="ECO:0000313" key="12">
    <source>
        <dbReference type="EMBL" id="PAA50207.1"/>
    </source>
</evidence>
<evidence type="ECO:0000256" key="6">
    <source>
        <dbReference type="ARBA" id="ARBA00023034"/>
    </source>
</evidence>
<dbReference type="GO" id="GO:0005801">
    <property type="term" value="C:cis-Golgi network"/>
    <property type="evidence" value="ECO:0007669"/>
    <property type="project" value="InterPro"/>
</dbReference>
<dbReference type="GO" id="GO:0007030">
    <property type="term" value="P:Golgi organization"/>
    <property type="evidence" value="ECO:0007669"/>
    <property type="project" value="TreeGrafter"/>
</dbReference>
<sequence length="803" mass="90636">MQASFDWDSIELSDAAVDSVFYLTSSIEDSEKDVFVPSSSESKAKYQENSSDNITELTNITEFLEWYKEYEDESDDPSDMLVRSVQAGLQKERLKWQELLQGVSDTLNSLDRLRAQYSEVAGKTNALHHDCEHLLAEQDRLLQRAQQIDTCLDYFNHYDRISAKLNSPYLQVTAESLQPVLSQIDDCLEFVNRHPEFKEAHAYHVKFKQVLARCLTLIHDSVFSVLENAVFSLESQIDQLSPENAFTLFYGRFRSHSAKVRPLMELLEDRRSRSQDYQSALHECAAAYVQHRERLLRPSVQAAVTEMTARCSTDHCSLARTGCSFLLHLCDDEESLFRQFFRSLHPLLTAMLRRLCSTFYDAFRPTVVHLQHLETLSELCHILQREAIDLAAQQQQQVQRDGGQDQESTASLDAADTIPPAPEPEAGAAFVWACRSILADVQERLVYRTHVYANSEILGFRPAPGDLAYPEKLEMMRNIADSLNTGQVSAGGALADAGLAAPHPPSSVSTNMPLSPADLHGMWYPTVRRTLTLLSKLSRCLDRGTFQGLAQEVLDLCVQSLLSASKSIAGRKTSVDCDLFLMKHLLILREQVAPFQLDAGGIIKEASLDFSKMRSAAVNLISARGRLWALNRNNAFLQFLLESHPDVVENTLDCRQQVDSQLRATCQRFINSASERLTQGVAEFCKMYSNLEELNSNSAKQSAGNVALLRNQPWSAPEKLHDLLAEAYKRLKTQVPALLNSLRLYLANQDTEHILFRPIKANTLQCFKSIESILEKHYTEEELQIIACPTVEQINLLLNPSRE</sequence>
<dbReference type="GO" id="GO:0006886">
    <property type="term" value="P:intracellular protein transport"/>
    <property type="evidence" value="ECO:0007669"/>
    <property type="project" value="InterPro"/>
</dbReference>
<feature type="region of interest" description="Disordered" evidence="9">
    <location>
        <begin position="394"/>
        <end position="419"/>
    </location>
</feature>
<evidence type="ECO:0000256" key="9">
    <source>
        <dbReference type="SAM" id="MobiDB-lite"/>
    </source>
</evidence>
<dbReference type="PANTHER" id="PTHR13302">
    <property type="entry name" value="CONSERVED OLIGOMERIC GOLGI COMPLEX COMPONENT 3"/>
    <property type="match status" value="1"/>
</dbReference>
<feature type="domain" description="Conserved oligomeric Golgi complex subunit 3 C-terminal" evidence="11">
    <location>
        <begin position="247"/>
        <end position="613"/>
    </location>
</feature>
<protein>
    <recommendedName>
        <fullName evidence="3">Conserved oligomeric Golgi complex subunit 3</fullName>
    </recommendedName>
    <alternativeName>
        <fullName evidence="8">Component of oligomeric Golgi complex 3</fullName>
    </alternativeName>
</protein>